<evidence type="ECO:0000256" key="5">
    <source>
        <dbReference type="ARBA" id="ARBA00022842"/>
    </source>
</evidence>
<keyword evidence="5" id="KW-0460">Magnesium</keyword>
<evidence type="ECO:0000313" key="7">
    <source>
        <dbReference type="EMBL" id="OLQ15175.1"/>
    </source>
</evidence>
<proteinExistence type="predicted"/>
<dbReference type="GO" id="GO:0019829">
    <property type="term" value="F:ATPase-coupled monoatomic cation transmembrane transporter activity"/>
    <property type="evidence" value="ECO:0007669"/>
    <property type="project" value="TreeGrafter"/>
</dbReference>
<dbReference type="GO" id="GO:0140358">
    <property type="term" value="F:P-type transmembrane transporter activity"/>
    <property type="evidence" value="ECO:0007669"/>
    <property type="project" value="InterPro"/>
</dbReference>
<sequence>MAFEEISAEEVMATRDTLEQGINCVICTGDNTTTGVSIGRQCGIIQALSLESLKLNISQCWDLFWHVTRFRHWGLWEMKVLIGECSESPESSGIRWRDVDAKETSATTWRREGFGFGISEFQGSVRLALSQSAFRWLLREQREELKEMLPAVKDKIKVITLWQSYGDEGAMVSACLTVTGMTGDGGNDCGALRTAHAGLALSEAEATNMATFIYFMIYNLMLTSTKLAVLTWTEWQFILTDVGLAMVMVSRHGRQSYHGARLASSRTPEDPKLASALLIYWLTAGVALLLLQYGPGRTFYEFGSSILSEIPVNEWTKKSDNYLIVYAPSDTPSKNWRMCSFYALGIAFTLALTWAKPGDFSCTFRINCDTVTWRGAEKLCHMCVAGVIFSCGNLGGCFLGPQMVSCKSKEFGLNSSWDPPAGVVQPPGLDLTNTDVVRRGLKRVQMPLHAGTARPVLPVYMDAKTTPNFIRLFELFCEVIKKNLRSPEPSFVSGTSLHKVGQSSAAEYWMHRDCGNHCVVECKGTKFWIMRSQAADTAAPAQASIQPRTARRLVDMLYMSEAEARQSFLDSEIMIRTESGGYRISISELELLFGAHAVVMEGPLPGEYCPKVYRVEPHATASVCAHVAPLSSGLNARTCISLQVCRVRWTSVTFLRSGSQGARQQKLPRRKRVCARAQVARSASVASGREKFVYLPARPA</sequence>
<protein>
    <submittedName>
        <fullName evidence="7">Vacuolar cation-transporting ATPase YPK9</fullName>
    </submittedName>
</protein>
<keyword evidence="6" id="KW-1278">Translocase</keyword>
<gene>
    <name evidence="7" type="primary">YPK9</name>
    <name evidence="7" type="ORF">AK812_SmicGene620</name>
</gene>
<dbReference type="InterPro" id="IPR036412">
    <property type="entry name" value="HAD-like_sf"/>
</dbReference>
<dbReference type="SUPFAM" id="SSF56784">
    <property type="entry name" value="HAD-like"/>
    <property type="match status" value="1"/>
</dbReference>
<evidence type="ECO:0000256" key="1">
    <source>
        <dbReference type="ARBA" id="ARBA00004141"/>
    </source>
</evidence>
<dbReference type="OrthoDB" id="436557at2759"/>
<dbReference type="GO" id="GO:0005524">
    <property type="term" value="F:ATP binding"/>
    <property type="evidence" value="ECO:0007669"/>
    <property type="project" value="UniProtKB-KW"/>
</dbReference>
<accession>A0A1Q9F654</accession>
<evidence type="ECO:0000256" key="4">
    <source>
        <dbReference type="ARBA" id="ARBA00022840"/>
    </source>
</evidence>
<organism evidence="7 8">
    <name type="scientific">Symbiodinium microadriaticum</name>
    <name type="common">Dinoflagellate</name>
    <name type="synonym">Zooxanthella microadriatica</name>
    <dbReference type="NCBI Taxonomy" id="2951"/>
    <lineage>
        <taxon>Eukaryota</taxon>
        <taxon>Sar</taxon>
        <taxon>Alveolata</taxon>
        <taxon>Dinophyceae</taxon>
        <taxon>Suessiales</taxon>
        <taxon>Symbiodiniaceae</taxon>
        <taxon>Symbiodinium</taxon>
    </lineage>
</organism>
<evidence type="ECO:0000313" key="8">
    <source>
        <dbReference type="Proteomes" id="UP000186817"/>
    </source>
</evidence>
<dbReference type="EMBL" id="LSRX01000006">
    <property type="protein sequence ID" value="OLQ15175.1"/>
    <property type="molecule type" value="Genomic_DNA"/>
</dbReference>
<dbReference type="PANTHER" id="PTHR45630:SF11">
    <property type="entry name" value="CATION-TRANSPORTING P-TYPE ATPASE N-TERMINAL DOMAIN-CONTAINING PROTEIN"/>
    <property type="match status" value="1"/>
</dbReference>
<comment type="subcellular location">
    <subcellularLocation>
        <location evidence="1">Membrane</location>
        <topology evidence="1">Multi-pass membrane protein</topology>
    </subcellularLocation>
</comment>
<dbReference type="PANTHER" id="PTHR45630">
    <property type="entry name" value="CATION-TRANSPORTING ATPASE-RELATED"/>
    <property type="match status" value="1"/>
</dbReference>
<keyword evidence="3" id="KW-0547">Nucleotide-binding</keyword>
<evidence type="ECO:0000256" key="3">
    <source>
        <dbReference type="ARBA" id="ARBA00022741"/>
    </source>
</evidence>
<dbReference type="Proteomes" id="UP000186817">
    <property type="component" value="Unassembled WGS sequence"/>
</dbReference>
<evidence type="ECO:0000256" key="6">
    <source>
        <dbReference type="ARBA" id="ARBA00022967"/>
    </source>
</evidence>
<dbReference type="InterPro" id="IPR023214">
    <property type="entry name" value="HAD_sf"/>
</dbReference>
<dbReference type="InterPro" id="IPR006544">
    <property type="entry name" value="P-type_TPase_V"/>
</dbReference>
<dbReference type="AlphaFoldDB" id="A0A1Q9F654"/>
<dbReference type="Gene3D" id="3.40.50.1000">
    <property type="entry name" value="HAD superfamily/HAD-like"/>
    <property type="match status" value="1"/>
</dbReference>
<name>A0A1Q9F654_SYMMI</name>
<evidence type="ECO:0000256" key="2">
    <source>
        <dbReference type="ARBA" id="ARBA00022723"/>
    </source>
</evidence>
<keyword evidence="4" id="KW-0067">ATP-binding</keyword>
<keyword evidence="2" id="KW-0479">Metal-binding</keyword>
<reference evidence="7 8" key="1">
    <citation type="submission" date="2016-02" db="EMBL/GenBank/DDBJ databases">
        <title>Genome analysis of coral dinoflagellate symbionts highlights evolutionary adaptations to a symbiotic lifestyle.</title>
        <authorList>
            <person name="Aranda M."/>
            <person name="Li Y."/>
            <person name="Liew Y.J."/>
            <person name="Baumgarten S."/>
            <person name="Simakov O."/>
            <person name="Wilson M."/>
            <person name="Piel J."/>
            <person name="Ashoor H."/>
            <person name="Bougouffa S."/>
            <person name="Bajic V.B."/>
            <person name="Ryu T."/>
            <person name="Ravasi T."/>
            <person name="Bayer T."/>
            <person name="Micklem G."/>
            <person name="Kim H."/>
            <person name="Bhak J."/>
            <person name="Lajeunesse T.C."/>
            <person name="Voolstra C.R."/>
        </authorList>
    </citation>
    <scope>NUCLEOTIDE SEQUENCE [LARGE SCALE GENOMIC DNA]</scope>
    <source>
        <strain evidence="7 8">CCMP2467</strain>
    </source>
</reference>
<keyword evidence="8" id="KW-1185">Reference proteome</keyword>
<dbReference type="GO" id="GO:0046872">
    <property type="term" value="F:metal ion binding"/>
    <property type="evidence" value="ECO:0007669"/>
    <property type="project" value="UniProtKB-KW"/>
</dbReference>
<comment type="caution">
    <text evidence="7">The sequence shown here is derived from an EMBL/GenBank/DDBJ whole genome shotgun (WGS) entry which is preliminary data.</text>
</comment>
<dbReference type="GO" id="GO:0016020">
    <property type="term" value="C:membrane"/>
    <property type="evidence" value="ECO:0007669"/>
    <property type="project" value="UniProtKB-SubCell"/>
</dbReference>